<reference evidence="2" key="2">
    <citation type="submission" date="2023-05" db="EMBL/GenBank/DDBJ databases">
        <authorList>
            <person name="Schelkunov M.I."/>
        </authorList>
    </citation>
    <scope>NUCLEOTIDE SEQUENCE</scope>
    <source>
        <strain evidence="2">Hsosn_3</strain>
        <tissue evidence="2">Leaf</tissue>
    </source>
</reference>
<gene>
    <name evidence="2" type="ORF">POM88_036664</name>
</gene>
<dbReference type="Proteomes" id="UP001237642">
    <property type="component" value="Unassembled WGS sequence"/>
</dbReference>
<reference evidence="2" key="1">
    <citation type="submission" date="2023-02" db="EMBL/GenBank/DDBJ databases">
        <title>Genome of toxic invasive species Heracleum sosnowskyi carries increased number of genes despite the absence of recent whole-genome duplications.</title>
        <authorList>
            <person name="Schelkunov M."/>
            <person name="Shtratnikova V."/>
            <person name="Makarenko M."/>
            <person name="Klepikova A."/>
            <person name="Omelchenko D."/>
            <person name="Novikova G."/>
            <person name="Obukhova E."/>
            <person name="Bogdanov V."/>
            <person name="Penin A."/>
            <person name="Logacheva M."/>
        </authorList>
    </citation>
    <scope>NUCLEOTIDE SEQUENCE</scope>
    <source>
        <strain evidence="2">Hsosn_3</strain>
        <tissue evidence="2">Leaf</tissue>
    </source>
</reference>
<feature type="compositionally biased region" description="Basic residues" evidence="1">
    <location>
        <begin position="119"/>
        <end position="132"/>
    </location>
</feature>
<proteinExistence type="predicted"/>
<feature type="compositionally biased region" description="Basic and acidic residues" evidence="1">
    <location>
        <begin position="259"/>
        <end position="271"/>
    </location>
</feature>
<feature type="compositionally biased region" description="Gly residues" evidence="1">
    <location>
        <begin position="138"/>
        <end position="151"/>
    </location>
</feature>
<organism evidence="2 3">
    <name type="scientific">Heracleum sosnowskyi</name>
    <dbReference type="NCBI Taxonomy" id="360622"/>
    <lineage>
        <taxon>Eukaryota</taxon>
        <taxon>Viridiplantae</taxon>
        <taxon>Streptophyta</taxon>
        <taxon>Embryophyta</taxon>
        <taxon>Tracheophyta</taxon>
        <taxon>Spermatophyta</taxon>
        <taxon>Magnoliopsida</taxon>
        <taxon>eudicotyledons</taxon>
        <taxon>Gunneridae</taxon>
        <taxon>Pentapetalae</taxon>
        <taxon>asterids</taxon>
        <taxon>campanulids</taxon>
        <taxon>Apiales</taxon>
        <taxon>Apiaceae</taxon>
        <taxon>Apioideae</taxon>
        <taxon>apioid superclade</taxon>
        <taxon>Tordylieae</taxon>
        <taxon>Tordyliinae</taxon>
        <taxon>Heracleum</taxon>
    </lineage>
</organism>
<protein>
    <submittedName>
        <fullName evidence="2">Uncharacterized protein</fullName>
    </submittedName>
</protein>
<feature type="region of interest" description="Disordered" evidence="1">
    <location>
        <begin position="212"/>
        <end position="271"/>
    </location>
</feature>
<evidence type="ECO:0000256" key="1">
    <source>
        <dbReference type="SAM" id="MobiDB-lite"/>
    </source>
</evidence>
<evidence type="ECO:0000313" key="3">
    <source>
        <dbReference type="Proteomes" id="UP001237642"/>
    </source>
</evidence>
<feature type="compositionally biased region" description="Basic and acidic residues" evidence="1">
    <location>
        <begin position="153"/>
        <end position="163"/>
    </location>
</feature>
<feature type="compositionally biased region" description="Low complexity" evidence="1">
    <location>
        <begin position="219"/>
        <end position="236"/>
    </location>
</feature>
<evidence type="ECO:0000313" key="2">
    <source>
        <dbReference type="EMBL" id="KAK1370572.1"/>
    </source>
</evidence>
<sequence>MFEVGSMVSESVSRKSVGLELYFKSPKEGMDEIGKLETDGDNLFMTGLITKEVQYVEVFVVFIELEPLTVEGWPLGNIDIPPVIEVDDLNVEEVMKSSESSSTDETEQQVLVIKKKNIKSVGRKSTPRKKSSNRPIVGEGGNDGNEGGNEGGRNADDSGHNADEGGTDGNQGNEDGYEAEYEDHNDGGNEEDFGDVTSEYKGWNMNANLYEEHIELNDEGQANQGQAAQGEANEGESNQGEAGQGAANQMNKNEGNDAAYEREKGGQKFPN</sequence>
<dbReference type="AlphaFoldDB" id="A0AAD8HQL6"/>
<dbReference type="EMBL" id="JAUIZM010000008">
    <property type="protein sequence ID" value="KAK1370572.1"/>
    <property type="molecule type" value="Genomic_DNA"/>
</dbReference>
<feature type="region of interest" description="Disordered" evidence="1">
    <location>
        <begin position="119"/>
        <end position="200"/>
    </location>
</feature>
<name>A0AAD8HQL6_9APIA</name>
<feature type="compositionally biased region" description="Polar residues" evidence="1">
    <location>
        <begin position="237"/>
        <end position="253"/>
    </location>
</feature>
<accession>A0AAD8HQL6</accession>
<keyword evidence="3" id="KW-1185">Reference proteome</keyword>
<comment type="caution">
    <text evidence="2">The sequence shown here is derived from an EMBL/GenBank/DDBJ whole genome shotgun (WGS) entry which is preliminary data.</text>
</comment>